<dbReference type="PANTHER" id="PTHR33744:SF15">
    <property type="entry name" value="CARBOHYDRATE DIACID REGULATOR"/>
    <property type="match status" value="1"/>
</dbReference>
<dbReference type="Gene3D" id="1.10.10.2840">
    <property type="entry name" value="PucR C-terminal helix-turn-helix domain"/>
    <property type="match status" value="1"/>
</dbReference>
<dbReference type="AlphaFoldDB" id="A0A265E7S8"/>
<protein>
    <recommendedName>
        <fullName evidence="1">PucR C-terminal helix-turn-helix domain-containing protein</fullName>
    </recommendedName>
</protein>
<organism evidence="2 3">
    <name type="scientific">Salinicoccus roseus</name>
    <dbReference type="NCBI Taxonomy" id="45670"/>
    <lineage>
        <taxon>Bacteria</taxon>
        <taxon>Bacillati</taxon>
        <taxon>Bacillota</taxon>
        <taxon>Bacilli</taxon>
        <taxon>Bacillales</taxon>
        <taxon>Staphylococcaceae</taxon>
        <taxon>Salinicoccus</taxon>
    </lineage>
</organism>
<feature type="domain" description="PucR C-terminal helix-turn-helix" evidence="1">
    <location>
        <begin position="230"/>
        <end position="286"/>
    </location>
</feature>
<proteinExistence type="predicted"/>
<dbReference type="InterPro" id="IPR025736">
    <property type="entry name" value="PucR_C-HTH_dom"/>
</dbReference>
<sequence>MLSRLKAAFPSLIPFTWEESERERYIWFVMEDDEIIGIDKSELTERDFSVLSAFLIPYREKFPMPTDEEKKWIDALQGRQEREGESSYRFIHFHILTRHVEPKAVDQALREAIDREVKIIWKDAHEGIIIEEIEQAKETIKFEEIIDLIMSDLYLNIKLYVAPANYDAMSPKTYHDRTSEQAHLLFNTLGQSVISFTDGMTDLILDRTSQEDRQNIISVLGDYADDLAWLEAMTILFSSSLNISVASKKLFMHRNTLLYKMDKFSENTGLDLRNFDDAVKVQLAIRCLNMEKCTK</sequence>
<evidence type="ECO:0000259" key="1">
    <source>
        <dbReference type="Pfam" id="PF13556"/>
    </source>
</evidence>
<dbReference type="InterPro" id="IPR042070">
    <property type="entry name" value="PucR_C-HTH_sf"/>
</dbReference>
<comment type="caution">
    <text evidence="2">The sequence shown here is derived from an EMBL/GenBank/DDBJ whole genome shotgun (WGS) entry which is preliminary data.</text>
</comment>
<dbReference type="RefSeq" id="WP_094906268.1">
    <property type="nucleotide sequence ID" value="NZ_BMCA01000002.1"/>
</dbReference>
<dbReference type="PANTHER" id="PTHR33744">
    <property type="entry name" value="CARBOHYDRATE DIACID REGULATOR"/>
    <property type="match status" value="1"/>
</dbReference>
<dbReference type="Proteomes" id="UP000216682">
    <property type="component" value="Unassembled WGS sequence"/>
</dbReference>
<accession>A0A265E7S8</accession>
<dbReference type="InterPro" id="IPR051448">
    <property type="entry name" value="CdaR-like_regulators"/>
</dbReference>
<gene>
    <name evidence="2" type="ORF">CFN03_06300</name>
</gene>
<evidence type="ECO:0000313" key="3">
    <source>
        <dbReference type="Proteomes" id="UP000216682"/>
    </source>
</evidence>
<reference evidence="2 3" key="1">
    <citation type="submission" date="2017-07" db="EMBL/GenBank/DDBJ databases">
        <title>Shotgun whole genome sequences of three halophilic bacterial isolates.</title>
        <authorList>
            <person name="Pozzo T."/>
            <person name="Higdon S.M."/>
            <person name="Quillaguaman J."/>
        </authorList>
    </citation>
    <scope>NUCLEOTIDE SEQUENCE [LARGE SCALE GENOMIC DNA]</scope>
    <source>
        <strain evidence="2 3">BU-1</strain>
    </source>
</reference>
<dbReference type="EMBL" id="NPEZ01000002">
    <property type="protein sequence ID" value="OZT77545.1"/>
    <property type="molecule type" value="Genomic_DNA"/>
</dbReference>
<evidence type="ECO:0000313" key="2">
    <source>
        <dbReference type="EMBL" id="OZT77545.1"/>
    </source>
</evidence>
<dbReference type="Pfam" id="PF13556">
    <property type="entry name" value="HTH_30"/>
    <property type="match status" value="1"/>
</dbReference>
<name>A0A265E7S8_9STAP</name>